<dbReference type="PANTHER" id="PTHR39339:SF1">
    <property type="entry name" value="CHAD DOMAIN-CONTAINING PROTEIN"/>
    <property type="match status" value="1"/>
</dbReference>
<dbReference type="AlphaFoldDB" id="A0A5S9N928"/>
<dbReference type="Pfam" id="PF05235">
    <property type="entry name" value="CHAD"/>
    <property type="match status" value="1"/>
</dbReference>
<evidence type="ECO:0000313" key="3">
    <source>
        <dbReference type="Proteomes" id="UP000441399"/>
    </source>
</evidence>
<reference evidence="2 3" key="1">
    <citation type="submission" date="2019-11" db="EMBL/GenBank/DDBJ databases">
        <authorList>
            <person name="Holert J."/>
        </authorList>
    </citation>
    <scope>NUCLEOTIDE SEQUENCE [LARGE SCALE GENOMIC DNA]</scope>
    <source>
        <strain evidence="2">SB11_3</strain>
    </source>
</reference>
<dbReference type="InterPro" id="IPR007899">
    <property type="entry name" value="CHAD_dom"/>
</dbReference>
<dbReference type="PROSITE" id="PS51708">
    <property type="entry name" value="CHAD"/>
    <property type="match status" value="1"/>
</dbReference>
<accession>A0A5S9N928</accession>
<dbReference type="OrthoDB" id="9810154at2"/>
<feature type="domain" description="CHAD" evidence="1">
    <location>
        <begin position="165"/>
        <end position="442"/>
    </location>
</feature>
<dbReference type="Gene3D" id="3.40.50.1240">
    <property type="entry name" value="Phosphoglycerate mutase-like"/>
    <property type="match status" value="1"/>
</dbReference>
<dbReference type="InterPro" id="IPR029033">
    <property type="entry name" value="His_PPase_superfam"/>
</dbReference>
<dbReference type="InterPro" id="IPR038186">
    <property type="entry name" value="CHAD_dom_sf"/>
</dbReference>
<dbReference type="Pfam" id="PF00300">
    <property type="entry name" value="His_Phos_1"/>
    <property type="match status" value="1"/>
</dbReference>
<proteinExistence type="predicted"/>
<dbReference type="SUPFAM" id="SSF53254">
    <property type="entry name" value="Phosphoglycerate mutase-like"/>
    <property type="match status" value="1"/>
</dbReference>
<name>A0A5S9N928_9GAMM</name>
<dbReference type="Proteomes" id="UP000441399">
    <property type="component" value="Unassembled WGS sequence"/>
</dbReference>
<dbReference type="Gene3D" id="1.40.20.10">
    <property type="entry name" value="CHAD domain"/>
    <property type="match status" value="1"/>
</dbReference>
<dbReference type="CDD" id="cd07067">
    <property type="entry name" value="HP_PGM_like"/>
    <property type="match status" value="1"/>
</dbReference>
<gene>
    <name evidence="2" type="ORF">OPDIPICF_00834</name>
</gene>
<protein>
    <recommendedName>
        <fullName evidence="1">CHAD domain-containing protein</fullName>
    </recommendedName>
</protein>
<keyword evidence="3" id="KW-1185">Reference proteome</keyword>
<evidence type="ECO:0000259" key="1">
    <source>
        <dbReference type="PROSITE" id="PS51708"/>
    </source>
</evidence>
<dbReference type="EMBL" id="CACSIO010000001">
    <property type="protein sequence ID" value="CAA0085556.1"/>
    <property type="molecule type" value="Genomic_DNA"/>
</dbReference>
<dbReference type="InterPro" id="IPR013078">
    <property type="entry name" value="His_Pase_superF_clade-1"/>
</dbReference>
<dbReference type="SMART" id="SM00880">
    <property type="entry name" value="CHAD"/>
    <property type="match status" value="1"/>
</dbReference>
<dbReference type="PANTHER" id="PTHR39339">
    <property type="entry name" value="SLR1444 PROTEIN"/>
    <property type="match status" value="1"/>
</dbReference>
<evidence type="ECO:0000313" key="2">
    <source>
        <dbReference type="EMBL" id="CAA0085556.1"/>
    </source>
</evidence>
<dbReference type="SMART" id="SM00855">
    <property type="entry name" value="PGAM"/>
    <property type="match status" value="1"/>
</dbReference>
<sequence>MKTLYLLRHAKSCWKDTHLTDHQRPLNKRGKRQIQWLGESPFVAALENVRLFCSDAVRAHETLQGVMQHAQIHAGVVVDPKLYTFAPLELVHWLKARPESSDLLIVGHNPALMGLIDYLAPDQIESFPTATWIELRLNISRWSQLTPFCADVARYVTPVMLNHDAFLRKLEGSKQSDNSLEQWLTMLERYRQPAMLGQDPEFLHQFRIYARKLKGALSLHQMLENAEAQNQLVAREHLKRLIALSNPVRDLDVFDDYLEGCKSHLGSEFSGGLLSLQSMVADERQGHYRILNHFLDSQDYEHGHQVLAACLTNMNAPIKVGGELRQHHLREVVVRRHKKLKKRLGQLNCDCDDAAFHHVRIQLKNLINSQDLGNTLKPMTMKKLVQLKKQLGGLQDACVQQQHLLQYAVAAPGDDALLHVVEVLLHNIRRQKEQLKARICNA</sequence>
<organism evidence="2 3">
    <name type="scientific">BD1-7 clade bacterium</name>
    <dbReference type="NCBI Taxonomy" id="2029982"/>
    <lineage>
        <taxon>Bacteria</taxon>
        <taxon>Pseudomonadati</taxon>
        <taxon>Pseudomonadota</taxon>
        <taxon>Gammaproteobacteria</taxon>
        <taxon>Cellvibrionales</taxon>
        <taxon>Spongiibacteraceae</taxon>
        <taxon>BD1-7 clade</taxon>
    </lineage>
</organism>